<proteinExistence type="predicted"/>
<dbReference type="Proteomes" id="UP001330749">
    <property type="component" value="Unassembled WGS sequence"/>
</dbReference>
<dbReference type="RefSeq" id="WP_327967722.1">
    <property type="nucleotide sequence ID" value="NZ_JARMQG010000111.1"/>
</dbReference>
<reference evidence="1 2" key="1">
    <citation type="submission" date="2023-03" db="EMBL/GenBank/DDBJ databases">
        <title>Bacillus Genome Sequencing.</title>
        <authorList>
            <person name="Dunlap C."/>
        </authorList>
    </citation>
    <scope>NUCLEOTIDE SEQUENCE [LARGE SCALE GENOMIC DNA]</scope>
    <source>
        <strain evidence="1 2">B-14544</strain>
    </source>
</reference>
<accession>A0ABU6NA68</accession>
<name>A0ABU6NA68_9BACI</name>
<sequence>MEGERRQGVKPSMYYGFQFPIYGNIKQFFNTDELVKFLDDHFQDKNN</sequence>
<evidence type="ECO:0000313" key="1">
    <source>
        <dbReference type="EMBL" id="MED3562767.1"/>
    </source>
</evidence>
<keyword evidence="2" id="KW-1185">Reference proteome</keyword>
<protein>
    <submittedName>
        <fullName evidence="1">Uncharacterized protein</fullName>
    </submittedName>
</protein>
<gene>
    <name evidence="1" type="ORF">P4447_09890</name>
</gene>
<organism evidence="1 2">
    <name type="scientific">Bacillus xiapuensis</name>
    <dbReference type="NCBI Taxonomy" id="2014075"/>
    <lineage>
        <taxon>Bacteria</taxon>
        <taxon>Bacillati</taxon>
        <taxon>Bacillota</taxon>
        <taxon>Bacilli</taxon>
        <taxon>Bacillales</taxon>
        <taxon>Bacillaceae</taxon>
        <taxon>Bacillus</taxon>
    </lineage>
</organism>
<dbReference type="EMBL" id="JARMQG010000111">
    <property type="protein sequence ID" value="MED3562767.1"/>
    <property type="molecule type" value="Genomic_DNA"/>
</dbReference>
<comment type="caution">
    <text evidence="1">The sequence shown here is derived from an EMBL/GenBank/DDBJ whole genome shotgun (WGS) entry which is preliminary data.</text>
</comment>
<evidence type="ECO:0000313" key="2">
    <source>
        <dbReference type="Proteomes" id="UP001330749"/>
    </source>
</evidence>